<reference evidence="2 3" key="1">
    <citation type="submission" date="2018-11" db="EMBL/GenBank/DDBJ databases">
        <title>Phylogenetic determinants of toxin gene distribution in genomes of Brevibacillus laterosporus.</title>
        <authorList>
            <person name="Glare T.R."/>
            <person name="Durrant A."/>
            <person name="Berry C."/>
            <person name="Palma L."/>
            <person name="Ormskirk M."/>
            <person name="Cox M.O."/>
        </authorList>
    </citation>
    <scope>NUCLEOTIDE SEQUENCE [LARGE SCALE GENOMIC DNA]</scope>
    <source>
        <strain evidence="2 3">1821L</strain>
    </source>
</reference>
<dbReference type="Proteomes" id="UP000319432">
    <property type="component" value="Chromosome"/>
</dbReference>
<proteinExistence type="predicted"/>
<protein>
    <submittedName>
        <fullName evidence="2">GNAT family N-acetyltransferase</fullName>
    </submittedName>
</protein>
<evidence type="ECO:0000313" key="2">
    <source>
        <dbReference type="EMBL" id="QDX94059.1"/>
    </source>
</evidence>
<dbReference type="OrthoDB" id="2379505at2"/>
<dbReference type="Gene3D" id="3.30.1050.10">
    <property type="entry name" value="SCP2 sterol-binding domain"/>
    <property type="match status" value="1"/>
</dbReference>
<keyword evidence="3" id="KW-1185">Reference proteome</keyword>
<sequence>MNVIKKMKQTELHEFAQIFVNAYPGRGYTEDHINGTKKWFSDVVDQEPEQQLFGAYRDGQLVGGMILYTMKMNLISHSIQTGGIGAVAVDLLHKKEKVSLDLFRYAFKSFLEEGIHFISLYPFDIGFYRKLGFGYGGQMKQYQVKPTHFPKGSSKEHIHFLQREKDHDEVLRCYTQFYGRTNGMIERHDVEDLFDANERRIIGYKKSGKVLGYLVFSYERKYDYVCNLVIQEIVYENAEVLLELCTYLHSQSDQFESIKVDTQDEYFHYLLSNPTRGTSDAFGSLYLETTTTGEGIMYRVTDITGIFQDLRDHNFGDQTCKCKLSVQNDLIESNNASVIIHFTNGFAQIVENEDYEVEIGMNVGEFSSLLMGAIDFKSLVRYGLATLSDCHYENMIQRIFRTDQKPMCFTSF</sequence>
<dbReference type="GO" id="GO:0034069">
    <property type="term" value="F:aminoglycoside N-acetyltransferase activity"/>
    <property type="evidence" value="ECO:0007669"/>
    <property type="project" value="TreeGrafter"/>
</dbReference>
<dbReference type="InterPro" id="IPR000182">
    <property type="entry name" value="GNAT_dom"/>
</dbReference>
<dbReference type="InterPro" id="IPR025559">
    <property type="entry name" value="Eis_dom"/>
</dbReference>
<dbReference type="AlphaFoldDB" id="A0A518VAQ4"/>
<dbReference type="InterPro" id="IPR016181">
    <property type="entry name" value="Acyl_CoA_acyltransferase"/>
</dbReference>
<dbReference type="InterPro" id="IPR041380">
    <property type="entry name" value="Acetyltransf_17"/>
</dbReference>
<dbReference type="Pfam" id="PF13530">
    <property type="entry name" value="SCP2_2"/>
    <property type="match status" value="1"/>
</dbReference>
<dbReference type="Pfam" id="PF17668">
    <property type="entry name" value="Acetyltransf_17"/>
    <property type="match status" value="1"/>
</dbReference>
<dbReference type="SUPFAM" id="SSF55718">
    <property type="entry name" value="SCP-like"/>
    <property type="match status" value="1"/>
</dbReference>
<dbReference type="SUPFAM" id="SSF55729">
    <property type="entry name" value="Acyl-CoA N-acyltransferases (Nat)"/>
    <property type="match status" value="1"/>
</dbReference>
<dbReference type="Gene3D" id="3.40.630.30">
    <property type="match status" value="2"/>
</dbReference>
<organism evidence="2 3">
    <name type="scientific">Brevibacillus laterosporus</name>
    <name type="common">Bacillus laterosporus</name>
    <dbReference type="NCBI Taxonomy" id="1465"/>
    <lineage>
        <taxon>Bacteria</taxon>
        <taxon>Bacillati</taxon>
        <taxon>Bacillota</taxon>
        <taxon>Bacilli</taxon>
        <taxon>Bacillales</taxon>
        <taxon>Paenibacillaceae</taxon>
        <taxon>Brevibacillus</taxon>
    </lineage>
</organism>
<dbReference type="PANTHER" id="PTHR37817">
    <property type="entry name" value="N-ACETYLTRANSFERASE EIS"/>
    <property type="match status" value="1"/>
</dbReference>
<dbReference type="Pfam" id="PF13527">
    <property type="entry name" value="Acetyltransf_9"/>
    <property type="match status" value="1"/>
</dbReference>
<dbReference type="GO" id="GO:0030649">
    <property type="term" value="P:aminoglycoside antibiotic catabolic process"/>
    <property type="evidence" value="ECO:0007669"/>
    <property type="project" value="TreeGrafter"/>
</dbReference>
<dbReference type="InterPro" id="IPR051554">
    <property type="entry name" value="Acetyltransferase_Eis"/>
</dbReference>
<accession>A0A518VAQ4</accession>
<name>A0A518VAQ4_BRELA</name>
<evidence type="ECO:0000313" key="3">
    <source>
        <dbReference type="Proteomes" id="UP000319432"/>
    </source>
</evidence>
<gene>
    <name evidence="2" type="ORF">EEL30_18255</name>
</gene>
<feature type="domain" description="N-acetyltransferase" evidence="1">
    <location>
        <begin position="2"/>
        <end position="156"/>
    </location>
</feature>
<evidence type="ECO:0000259" key="1">
    <source>
        <dbReference type="PROSITE" id="PS51186"/>
    </source>
</evidence>
<dbReference type="InterPro" id="IPR036527">
    <property type="entry name" value="SCP2_sterol-bd_dom_sf"/>
</dbReference>
<dbReference type="PANTHER" id="PTHR37817:SF1">
    <property type="entry name" value="N-ACETYLTRANSFERASE EIS"/>
    <property type="match status" value="1"/>
</dbReference>
<dbReference type="PROSITE" id="PS51186">
    <property type="entry name" value="GNAT"/>
    <property type="match status" value="1"/>
</dbReference>
<keyword evidence="2" id="KW-0808">Transferase</keyword>
<dbReference type="EMBL" id="CP033464">
    <property type="protein sequence ID" value="QDX94059.1"/>
    <property type="molecule type" value="Genomic_DNA"/>
</dbReference>